<protein>
    <submittedName>
        <fullName evidence="2">DUF4173 domain-containing protein</fullName>
    </submittedName>
</protein>
<accession>A0A4R5CAM9</accession>
<sequence>MKKHQLILVCTALFSFLFYKESIGLNLALFGIVVAILVFIQFKTKSALIKFLFVNALFSCLAFAWYGDFVSFLALFISLIFLQFQNEFNKLKIIQSIPIVIITGITSLGRPFIFNQWLPQTKINNNGVKKLIAFVLIPALFIICFFIAYSFGSETFSGLLQYEFDIDFGSLILVVALGFYFSFSYWNYWVPDYLYANSYQLNNNFSTESVQDVTTSFSFLDIDFERKSGEISLILLNLMLLVFIGAYNYEQFFKTQPISELSSATHDRVNSVIISIIMAVGVILFYFKKGFNFDAKALFLKLLAKIWVSLNAVLVVSSAIKNSEYIIHFGLTYKRLGVYAFLMITLIGLLFTFYKIKYQKTNAFLFNKMIWVLYGVILVCSFINWGTIITNYNISVNKGVEPKFLSSLNYNNEARRTYFSLYKLNGENSETDREDNIEAYKKRNFLSKIGYYEFLNKN</sequence>
<keyword evidence="1" id="KW-0812">Transmembrane</keyword>
<dbReference type="OrthoDB" id="627992at2"/>
<keyword evidence="3" id="KW-1185">Reference proteome</keyword>
<feature type="transmembrane region" description="Helical" evidence="1">
    <location>
        <begin position="52"/>
        <end position="81"/>
    </location>
</feature>
<keyword evidence="1" id="KW-0472">Membrane</keyword>
<feature type="transmembrane region" description="Helical" evidence="1">
    <location>
        <begin position="231"/>
        <end position="249"/>
    </location>
</feature>
<dbReference type="EMBL" id="SMFK01000005">
    <property type="protein sequence ID" value="TDD96991.1"/>
    <property type="molecule type" value="Genomic_DNA"/>
</dbReference>
<feature type="transmembrane region" description="Helical" evidence="1">
    <location>
        <begin position="299"/>
        <end position="320"/>
    </location>
</feature>
<dbReference type="RefSeq" id="WP_132005111.1">
    <property type="nucleotide sequence ID" value="NZ_SMFK01000005.1"/>
</dbReference>
<organism evidence="2 3">
    <name type="scientific">Flavobacterium cellulosilyticum</name>
    <dbReference type="NCBI Taxonomy" id="2541731"/>
    <lineage>
        <taxon>Bacteria</taxon>
        <taxon>Pseudomonadati</taxon>
        <taxon>Bacteroidota</taxon>
        <taxon>Flavobacteriia</taxon>
        <taxon>Flavobacteriales</taxon>
        <taxon>Flavobacteriaceae</taxon>
        <taxon>Flavobacterium</taxon>
    </lineage>
</organism>
<gene>
    <name evidence="2" type="ORF">E0F76_10150</name>
</gene>
<feature type="transmembrane region" description="Helical" evidence="1">
    <location>
        <begin position="336"/>
        <end position="354"/>
    </location>
</feature>
<feature type="transmembrane region" description="Helical" evidence="1">
    <location>
        <begin position="131"/>
        <end position="151"/>
    </location>
</feature>
<evidence type="ECO:0000313" key="2">
    <source>
        <dbReference type="EMBL" id="TDD96991.1"/>
    </source>
</evidence>
<feature type="transmembrane region" description="Helical" evidence="1">
    <location>
        <begin position="23"/>
        <end position="40"/>
    </location>
</feature>
<name>A0A4R5CAM9_9FLAO</name>
<feature type="transmembrane region" description="Helical" evidence="1">
    <location>
        <begin position="366"/>
        <end position="385"/>
    </location>
</feature>
<proteinExistence type="predicted"/>
<comment type="caution">
    <text evidence="2">The sequence shown here is derived from an EMBL/GenBank/DDBJ whole genome shotgun (WGS) entry which is preliminary data.</text>
</comment>
<dbReference type="Proteomes" id="UP000295479">
    <property type="component" value="Unassembled WGS sequence"/>
</dbReference>
<reference evidence="2 3" key="1">
    <citation type="submission" date="2019-03" db="EMBL/GenBank/DDBJ databases">
        <title>Flavobacterium AR-3-4 sp. nov. isolated from arctic soil.</title>
        <authorList>
            <person name="Chaudhary D.K."/>
        </authorList>
    </citation>
    <scope>NUCLEOTIDE SEQUENCE [LARGE SCALE GENOMIC DNA]</scope>
    <source>
        <strain evidence="2 3">AR-3-4</strain>
    </source>
</reference>
<dbReference type="Pfam" id="PF13687">
    <property type="entry name" value="DUF4153"/>
    <property type="match status" value="1"/>
</dbReference>
<evidence type="ECO:0000313" key="3">
    <source>
        <dbReference type="Proteomes" id="UP000295479"/>
    </source>
</evidence>
<keyword evidence="1" id="KW-1133">Transmembrane helix</keyword>
<evidence type="ECO:0000256" key="1">
    <source>
        <dbReference type="SAM" id="Phobius"/>
    </source>
</evidence>
<feature type="transmembrane region" description="Helical" evidence="1">
    <location>
        <begin position="269"/>
        <end position="287"/>
    </location>
</feature>
<dbReference type="InterPro" id="IPR025291">
    <property type="entry name" value="DUF4153"/>
</dbReference>
<feature type="transmembrane region" description="Helical" evidence="1">
    <location>
        <begin position="171"/>
        <end position="190"/>
    </location>
</feature>
<dbReference type="AlphaFoldDB" id="A0A4R5CAM9"/>